<dbReference type="SUPFAM" id="SSF46565">
    <property type="entry name" value="Chaperone J-domain"/>
    <property type="match status" value="1"/>
</dbReference>
<dbReference type="Pfam" id="PF12339">
    <property type="entry name" value="DNAJ_related"/>
    <property type="match status" value="1"/>
</dbReference>
<evidence type="ECO:0000313" key="3">
    <source>
        <dbReference type="EMBL" id="QSP96535.1"/>
    </source>
</evidence>
<name>A0ABX7MVX2_9GAMM</name>
<proteinExistence type="predicted"/>
<sequence>MNEPCQLTTCRATRTSAQHHALEQQIQHLMVAVEHELRQAPEGLSELYLLKALQAEPWKLFGEISFSEPEKLYPVHFLLFHVLYRLRDTLSGAGLALEISPLTIRLELCPVVSSTGLPQGNDKLRAFYLDLSHYQLDDAVILQMMDNFWAGQSGTAPAEADVREASELLGFDSIPQTFAEVKQRFRRAVMQAHPDRGGDTGEIQRLNQAFAVFKNHFKLAN</sequence>
<gene>
    <name evidence="3" type="ORF">LPB19_10100</name>
</gene>
<keyword evidence="1" id="KW-0143">Chaperone</keyword>
<evidence type="ECO:0000256" key="1">
    <source>
        <dbReference type="ARBA" id="ARBA00023186"/>
    </source>
</evidence>
<keyword evidence="4" id="KW-1185">Reference proteome</keyword>
<dbReference type="PROSITE" id="PS50076">
    <property type="entry name" value="DNAJ_2"/>
    <property type="match status" value="1"/>
</dbReference>
<dbReference type="Gene3D" id="1.10.287.110">
    <property type="entry name" value="DnaJ domain"/>
    <property type="match status" value="1"/>
</dbReference>
<evidence type="ECO:0000313" key="4">
    <source>
        <dbReference type="Proteomes" id="UP000663555"/>
    </source>
</evidence>
<organism evidence="3 4">
    <name type="scientific">Marinobacter salinisoli</name>
    <dbReference type="NCBI Taxonomy" id="2769486"/>
    <lineage>
        <taxon>Bacteria</taxon>
        <taxon>Pseudomonadati</taxon>
        <taxon>Pseudomonadota</taxon>
        <taxon>Gammaproteobacteria</taxon>
        <taxon>Pseudomonadales</taxon>
        <taxon>Marinobacteraceae</taxon>
        <taxon>Marinobacter</taxon>
    </lineage>
</organism>
<accession>A0ABX7MVX2</accession>
<feature type="domain" description="J" evidence="2">
    <location>
        <begin position="164"/>
        <end position="218"/>
    </location>
</feature>
<dbReference type="Proteomes" id="UP000663555">
    <property type="component" value="Chromosome"/>
</dbReference>
<dbReference type="InterPro" id="IPR036869">
    <property type="entry name" value="J_dom_sf"/>
</dbReference>
<protein>
    <submittedName>
        <fullName evidence="3">Molecular chaperone DnaJ</fullName>
    </submittedName>
</protein>
<evidence type="ECO:0000259" key="2">
    <source>
        <dbReference type="PROSITE" id="PS50076"/>
    </source>
</evidence>
<reference evidence="3 4" key="1">
    <citation type="submission" date="2021-03" db="EMBL/GenBank/DDBJ databases">
        <title>Genome sequencing of Marinobacter sp. LPB0319.</title>
        <authorList>
            <person name="Kim J."/>
        </authorList>
    </citation>
    <scope>NUCLEOTIDE SEQUENCE [LARGE SCALE GENOMIC DNA]</scope>
    <source>
        <strain evidence="3 4">LPB0319</strain>
    </source>
</reference>
<dbReference type="InterPro" id="IPR021059">
    <property type="entry name" value="DnaJ-related_N"/>
</dbReference>
<dbReference type="InterPro" id="IPR001623">
    <property type="entry name" value="DnaJ_domain"/>
</dbReference>
<dbReference type="EMBL" id="CP071247">
    <property type="protein sequence ID" value="QSP96535.1"/>
    <property type="molecule type" value="Genomic_DNA"/>
</dbReference>